<feature type="transmembrane region" description="Helical" evidence="1">
    <location>
        <begin position="79"/>
        <end position="98"/>
    </location>
</feature>
<feature type="transmembrane region" description="Helical" evidence="1">
    <location>
        <begin position="6"/>
        <end position="28"/>
    </location>
</feature>
<feature type="transmembrane region" description="Helical" evidence="1">
    <location>
        <begin position="118"/>
        <end position="139"/>
    </location>
</feature>
<accession>A0AA51RTH1</accession>
<evidence type="ECO:0000256" key="1">
    <source>
        <dbReference type="SAM" id="Phobius"/>
    </source>
</evidence>
<sequence length="201" mass="21519">MVDPKLILSWLLTQIGAASGLVALLVPIREAGALLPQLFIARWVRQRAVRKWVWIIGSVFQGIAAIGMVLSFSLLSGNLAAWSVLILLTILAVSRSLCSLSYKDVLGKTVSSSSRGSATGLASSIAATGTLLLAFILTAKLFSDIYLTLLFCLGIAGLFWLFGALSFSFIVETPGTTEGGKNALEDFKVHLKKISEQSMLQ</sequence>
<keyword evidence="1" id="KW-0812">Transmembrane</keyword>
<keyword evidence="3" id="KW-1185">Reference proteome</keyword>
<keyword evidence="1" id="KW-0472">Membrane</keyword>
<feature type="transmembrane region" description="Helical" evidence="1">
    <location>
        <begin position="145"/>
        <end position="171"/>
    </location>
</feature>
<keyword evidence="1" id="KW-1133">Transmembrane helix</keyword>
<dbReference type="EMBL" id="CP133548">
    <property type="protein sequence ID" value="WMS87363.1"/>
    <property type="molecule type" value="Genomic_DNA"/>
</dbReference>
<dbReference type="SUPFAM" id="SSF103473">
    <property type="entry name" value="MFS general substrate transporter"/>
    <property type="match status" value="1"/>
</dbReference>
<dbReference type="KEGG" id="plei:Q9312_00185"/>
<protein>
    <recommendedName>
        <fullName evidence="4">MFS transporter</fullName>
    </recommendedName>
</protein>
<evidence type="ECO:0000313" key="2">
    <source>
        <dbReference type="EMBL" id="WMS87363.1"/>
    </source>
</evidence>
<reference evidence="2 3" key="1">
    <citation type="submission" date="2023-08" db="EMBL/GenBank/DDBJ databases">
        <title>Pleionea litopenaei sp. nov., isolated from stomach of juvenile Litopenaeus vannamei.</title>
        <authorList>
            <person name="Rho A.M."/>
            <person name="Hwang C.Y."/>
        </authorList>
    </citation>
    <scope>NUCLEOTIDE SEQUENCE [LARGE SCALE GENOMIC DNA]</scope>
    <source>
        <strain evidence="2 3">HL-JVS1</strain>
    </source>
</reference>
<name>A0AA51RTH1_9GAMM</name>
<evidence type="ECO:0008006" key="4">
    <source>
        <dbReference type="Google" id="ProtNLM"/>
    </source>
</evidence>
<gene>
    <name evidence="2" type="ORF">Q9312_00185</name>
</gene>
<feature type="transmembrane region" description="Helical" evidence="1">
    <location>
        <begin position="52"/>
        <end position="73"/>
    </location>
</feature>
<evidence type="ECO:0000313" key="3">
    <source>
        <dbReference type="Proteomes" id="UP001239782"/>
    </source>
</evidence>
<dbReference type="InterPro" id="IPR036259">
    <property type="entry name" value="MFS_trans_sf"/>
</dbReference>
<dbReference type="RefSeq" id="WP_309202504.1">
    <property type="nucleotide sequence ID" value="NZ_CP133548.1"/>
</dbReference>
<dbReference type="Gene3D" id="1.20.1250.20">
    <property type="entry name" value="MFS general substrate transporter like domains"/>
    <property type="match status" value="1"/>
</dbReference>
<organism evidence="2 3">
    <name type="scientific">Pleionea litopenaei</name>
    <dbReference type="NCBI Taxonomy" id="3070815"/>
    <lineage>
        <taxon>Bacteria</taxon>
        <taxon>Pseudomonadati</taxon>
        <taxon>Pseudomonadota</taxon>
        <taxon>Gammaproteobacteria</taxon>
        <taxon>Oceanospirillales</taxon>
        <taxon>Pleioneaceae</taxon>
        <taxon>Pleionea</taxon>
    </lineage>
</organism>
<proteinExistence type="predicted"/>
<dbReference type="Proteomes" id="UP001239782">
    <property type="component" value="Chromosome"/>
</dbReference>
<dbReference type="AlphaFoldDB" id="A0AA51RTH1"/>